<evidence type="ECO:0000313" key="6">
    <source>
        <dbReference type="Proteomes" id="UP000058925"/>
    </source>
</evidence>
<dbReference type="GO" id="GO:0046688">
    <property type="term" value="P:response to copper ion"/>
    <property type="evidence" value="ECO:0007669"/>
    <property type="project" value="InterPro"/>
</dbReference>
<dbReference type="OrthoDB" id="11083at2157"/>
<evidence type="ECO:0000313" key="5">
    <source>
        <dbReference type="EMBL" id="ALI37813.1"/>
    </source>
</evidence>
<dbReference type="GeneID" id="60423443"/>
<evidence type="ECO:0000256" key="1">
    <source>
        <dbReference type="ARBA" id="ARBA00022729"/>
    </source>
</evidence>
<keyword evidence="3" id="KW-0812">Transmembrane</keyword>
<dbReference type="GO" id="GO:0042597">
    <property type="term" value="C:periplasmic space"/>
    <property type="evidence" value="ECO:0007669"/>
    <property type="project" value="InterPro"/>
</dbReference>
<keyword evidence="3" id="KW-1133">Transmembrane helix</keyword>
<dbReference type="RefSeq" id="WP_196816814.1">
    <property type="nucleotide sequence ID" value="NZ_CP012850.1"/>
</dbReference>
<evidence type="ECO:0000259" key="4">
    <source>
        <dbReference type="Pfam" id="PF04234"/>
    </source>
</evidence>
<keyword evidence="1" id="KW-0732">Signal</keyword>
<keyword evidence="6" id="KW-1185">Reference proteome</keyword>
<dbReference type="InterPro" id="IPR014756">
    <property type="entry name" value="Ig_E-set"/>
</dbReference>
<feature type="domain" description="CopC" evidence="4">
    <location>
        <begin position="59"/>
        <end position="153"/>
    </location>
</feature>
<sequence length="158" mass="17885">MVKGNKVLSNNKKALMLHQEEWYRINLRSLVAVLFATSFCIVNGIHFLPIYGHPNPLSYEPKPNQMIDSIQTLPDKVAITFTERPELKASSIRVMNLDNERIDNYDLKLAGSDKALSVSLDKSKLISGDYTIKWLVFSKDDGFITKGSYIFSIGRTKS</sequence>
<evidence type="ECO:0000256" key="3">
    <source>
        <dbReference type="SAM" id="Phobius"/>
    </source>
</evidence>
<dbReference type="InterPro" id="IPR007348">
    <property type="entry name" value="CopC_dom"/>
</dbReference>
<dbReference type="GO" id="GO:0005507">
    <property type="term" value="F:copper ion binding"/>
    <property type="evidence" value="ECO:0007669"/>
    <property type="project" value="InterPro"/>
</dbReference>
<dbReference type="AlphaFoldDB" id="A0A654M4V0"/>
<gene>
    <name evidence="5" type="ORF">NMY3_03631</name>
</gene>
<reference evidence="6" key="1">
    <citation type="submission" date="2015-10" db="EMBL/GenBank/DDBJ databases">
        <title>Niche specialization of a soil ammonia-oxidizing archaeon, Candidatus Nitrosocosmicus oleophilus.</title>
        <authorList>
            <person name="Jung M.-Y."/>
            <person name="Rhee S.-K."/>
        </authorList>
    </citation>
    <scope>NUCLEOTIDE SEQUENCE [LARGE SCALE GENOMIC DNA]</scope>
    <source>
        <strain evidence="6">MY3</strain>
    </source>
</reference>
<dbReference type="KEGG" id="taa:NMY3_03631"/>
<dbReference type="Gene3D" id="2.60.40.1220">
    <property type="match status" value="1"/>
</dbReference>
<keyword evidence="3" id="KW-0472">Membrane</keyword>
<accession>A0A654M4V0</accession>
<dbReference type="InterPro" id="IPR014755">
    <property type="entry name" value="Cu-Rt/internalin_Ig-like"/>
</dbReference>
<dbReference type="Pfam" id="PF04234">
    <property type="entry name" value="CopC"/>
    <property type="match status" value="1"/>
</dbReference>
<organism evidence="5 6">
    <name type="scientific">Candidatus Nitrosocosmicus oleophilus</name>
    <dbReference type="NCBI Taxonomy" id="1353260"/>
    <lineage>
        <taxon>Archaea</taxon>
        <taxon>Nitrososphaerota</taxon>
        <taxon>Nitrososphaeria</taxon>
        <taxon>Nitrososphaerales</taxon>
        <taxon>Nitrososphaeraceae</taxon>
        <taxon>Candidatus Nitrosocosmicus</taxon>
    </lineage>
</organism>
<dbReference type="Proteomes" id="UP000058925">
    <property type="component" value="Chromosome"/>
</dbReference>
<proteinExistence type="predicted"/>
<feature type="transmembrane region" description="Helical" evidence="3">
    <location>
        <begin position="30"/>
        <end position="52"/>
    </location>
</feature>
<evidence type="ECO:0000256" key="2">
    <source>
        <dbReference type="ARBA" id="ARBA00023008"/>
    </source>
</evidence>
<dbReference type="SUPFAM" id="SSF81296">
    <property type="entry name" value="E set domains"/>
    <property type="match status" value="1"/>
</dbReference>
<protein>
    <recommendedName>
        <fullName evidence="4">CopC domain-containing protein</fullName>
    </recommendedName>
</protein>
<name>A0A654M4V0_9ARCH</name>
<dbReference type="EMBL" id="CP012850">
    <property type="protein sequence ID" value="ALI37813.1"/>
    <property type="molecule type" value="Genomic_DNA"/>
</dbReference>
<keyword evidence="2" id="KW-0186">Copper</keyword>